<sequence>MAVYDLSSEEIKTVWIAPPAWKYITGPFMLYVCLHCHFISKNENSLRAHDAHRPNMYRAYFIMSYSQMQICPRSSPPRRPTRPRLRTRLRRPRVGTRRQPDRACKYGSGYFNK</sequence>
<keyword evidence="3" id="KW-1185">Reference proteome</keyword>
<dbReference type="EMBL" id="BPLR01009569">
    <property type="protein sequence ID" value="GIY32925.1"/>
    <property type="molecule type" value="Genomic_DNA"/>
</dbReference>
<evidence type="ECO:0000313" key="2">
    <source>
        <dbReference type="EMBL" id="GIY32925.1"/>
    </source>
</evidence>
<dbReference type="Proteomes" id="UP001054945">
    <property type="component" value="Unassembled WGS sequence"/>
</dbReference>
<dbReference type="AlphaFoldDB" id="A0AAV4SFF8"/>
<protein>
    <submittedName>
        <fullName evidence="2">Uncharacterized protein</fullName>
    </submittedName>
</protein>
<organism evidence="2 3">
    <name type="scientific">Caerostris extrusa</name>
    <name type="common">Bark spider</name>
    <name type="synonym">Caerostris bankana</name>
    <dbReference type="NCBI Taxonomy" id="172846"/>
    <lineage>
        <taxon>Eukaryota</taxon>
        <taxon>Metazoa</taxon>
        <taxon>Ecdysozoa</taxon>
        <taxon>Arthropoda</taxon>
        <taxon>Chelicerata</taxon>
        <taxon>Arachnida</taxon>
        <taxon>Araneae</taxon>
        <taxon>Araneomorphae</taxon>
        <taxon>Entelegynae</taxon>
        <taxon>Araneoidea</taxon>
        <taxon>Araneidae</taxon>
        <taxon>Caerostris</taxon>
    </lineage>
</organism>
<comment type="caution">
    <text evidence="2">The sequence shown here is derived from an EMBL/GenBank/DDBJ whole genome shotgun (WGS) entry which is preliminary data.</text>
</comment>
<evidence type="ECO:0000313" key="3">
    <source>
        <dbReference type="Proteomes" id="UP001054945"/>
    </source>
</evidence>
<gene>
    <name evidence="2" type="ORF">CEXT_573821</name>
</gene>
<evidence type="ECO:0000256" key="1">
    <source>
        <dbReference type="SAM" id="MobiDB-lite"/>
    </source>
</evidence>
<name>A0AAV4SFF8_CAEEX</name>
<reference evidence="2 3" key="1">
    <citation type="submission" date="2021-06" db="EMBL/GenBank/DDBJ databases">
        <title>Caerostris extrusa draft genome.</title>
        <authorList>
            <person name="Kono N."/>
            <person name="Arakawa K."/>
        </authorList>
    </citation>
    <scope>NUCLEOTIDE SEQUENCE [LARGE SCALE GENOMIC DNA]</scope>
</reference>
<feature type="region of interest" description="Disordered" evidence="1">
    <location>
        <begin position="91"/>
        <end position="113"/>
    </location>
</feature>
<accession>A0AAV4SFF8</accession>
<proteinExistence type="predicted"/>